<accession>A0A931PVE7</accession>
<feature type="transmembrane region" description="Helical" evidence="1">
    <location>
        <begin position="16"/>
        <end position="37"/>
    </location>
</feature>
<keyword evidence="1" id="KW-0472">Membrane</keyword>
<evidence type="ECO:0000313" key="2">
    <source>
        <dbReference type="EMBL" id="MBI1756195.1"/>
    </source>
</evidence>
<proteinExistence type="predicted"/>
<protein>
    <submittedName>
        <fullName evidence="2">Uncharacterized protein</fullName>
    </submittedName>
</protein>
<keyword evidence="1" id="KW-0812">Transmembrane</keyword>
<reference evidence="2" key="1">
    <citation type="submission" date="2020-07" db="EMBL/GenBank/DDBJ databases">
        <title>Huge and variable diversity of episymbiotic CPR bacteria and DPANN archaea in groundwater ecosystems.</title>
        <authorList>
            <person name="He C.Y."/>
            <person name="Keren R."/>
            <person name="Whittaker M."/>
            <person name="Farag I.F."/>
            <person name="Doudna J."/>
            <person name="Cate J.H.D."/>
            <person name="Banfield J.F."/>
        </authorList>
    </citation>
    <scope>NUCLEOTIDE SEQUENCE</scope>
    <source>
        <strain evidence="2">NC_groundwater_17_Pr7_B-0.1um_64_12</strain>
    </source>
</reference>
<feature type="transmembrane region" description="Helical" evidence="1">
    <location>
        <begin position="43"/>
        <end position="65"/>
    </location>
</feature>
<gene>
    <name evidence="2" type="ORF">HYR64_03710</name>
</gene>
<organism evidence="2 3">
    <name type="scientific">Fimbriimonas ginsengisoli</name>
    <dbReference type="NCBI Taxonomy" id="1005039"/>
    <lineage>
        <taxon>Bacteria</taxon>
        <taxon>Bacillati</taxon>
        <taxon>Armatimonadota</taxon>
        <taxon>Fimbriimonadia</taxon>
        <taxon>Fimbriimonadales</taxon>
        <taxon>Fimbriimonadaceae</taxon>
        <taxon>Fimbriimonas</taxon>
    </lineage>
</organism>
<comment type="caution">
    <text evidence="2">The sequence shown here is derived from an EMBL/GenBank/DDBJ whole genome shotgun (WGS) entry which is preliminary data.</text>
</comment>
<sequence>MTHSSKKALTKRQANLIVALKLFFAIADLAFGVWLGVVLAPDIGIGAAAVIALIVTAVILSGDWFTTIRALDRWNP</sequence>
<dbReference type="Proteomes" id="UP000727962">
    <property type="component" value="Unassembled WGS sequence"/>
</dbReference>
<evidence type="ECO:0000256" key="1">
    <source>
        <dbReference type="SAM" id="Phobius"/>
    </source>
</evidence>
<evidence type="ECO:0000313" key="3">
    <source>
        <dbReference type="Proteomes" id="UP000727962"/>
    </source>
</evidence>
<keyword evidence="1" id="KW-1133">Transmembrane helix</keyword>
<name>A0A931PVE7_FIMGI</name>
<dbReference type="EMBL" id="JACOSL010000026">
    <property type="protein sequence ID" value="MBI1756195.1"/>
    <property type="molecule type" value="Genomic_DNA"/>
</dbReference>
<dbReference type="AlphaFoldDB" id="A0A931PVE7"/>